<evidence type="ECO:0000313" key="4">
    <source>
        <dbReference type="Proteomes" id="UP000325113"/>
    </source>
</evidence>
<proteinExistence type="predicted"/>
<sequence length="473" mass="49315">MASSEAESGATPSLWTIEAGDVIELPKANGGVCRIVASCHSATAVFRTIRSEVTADGVDNVALELDDERINAMFPGQKPEPSRPRVTQTPTLLIGGALEEMCSAPLVRADAGAEQTDMSWAVSVAEAAGVPMELVDRPISVTLARVRALDVLMHELNVDCDSYARLIEAVWNSDRKALAAAIREGVASDPAAEAVTARALEIERTISEGIVDTGMAKGQAMSKALRLTEAAKRMMLALADVVEGHTATEEHLRHMREGTVLAAQLGLLAGEVRRGCDLQLATGEMLPSESIANGVAYAPASSGQLLFKPVTAASVRRSPRWPADDVVLGGLAGDVALVDERDYVLAHRLYELPGQTTVAVVGMGHVPGIARRWGSTEEQVAAALQLPPTDYVTHDWLGPAAGCLAGGVVAAAAWQSGRVGKAAVVVSSLGLMTAIGAVGTFLSRAAAMSAQISAEVASAKRALEQPKQVAAEA</sequence>
<dbReference type="EMBL" id="VLTM01000060">
    <property type="protein sequence ID" value="KAA0158953.1"/>
    <property type="molecule type" value="Genomic_DNA"/>
</dbReference>
<dbReference type="PANTHER" id="PTHR21530">
    <property type="entry name" value="PHEROMONE SHUTDOWN PROTEIN"/>
    <property type="match status" value="1"/>
</dbReference>
<keyword evidence="3" id="KW-1185">Reference proteome</keyword>
<dbReference type="EMBL" id="VLTN01000003">
    <property type="protein sequence ID" value="KAA0156714.1"/>
    <property type="molecule type" value="Genomic_DNA"/>
</dbReference>
<accession>A0A5A8D0K2</accession>
<comment type="caution">
    <text evidence="2">The sequence shown here is derived from an EMBL/GenBank/DDBJ whole genome shotgun (WGS) entry which is preliminary data.</text>
</comment>
<organism evidence="2 4">
    <name type="scientific">Cafeteria roenbergensis</name>
    <name type="common">Marine flagellate</name>
    <dbReference type="NCBI Taxonomy" id="33653"/>
    <lineage>
        <taxon>Eukaryota</taxon>
        <taxon>Sar</taxon>
        <taxon>Stramenopiles</taxon>
        <taxon>Bigyra</taxon>
        <taxon>Opalozoa</taxon>
        <taxon>Bicosoecida</taxon>
        <taxon>Cafeteriaceae</taxon>
        <taxon>Cafeteria</taxon>
    </lineage>
</organism>
<gene>
    <name evidence="1" type="ORF">FNF29_00825</name>
    <name evidence="2" type="ORF">FNF31_05123</name>
</gene>
<evidence type="ECO:0000313" key="2">
    <source>
        <dbReference type="EMBL" id="KAA0158953.1"/>
    </source>
</evidence>
<reference evidence="3 4" key="1">
    <citation type="submission" date="2019-07" db="EMBL/GenBank/DDBJ databases">
        <title>Genomes of Cafeteria roenbergensis.</title>
        <authorList>
            <person name="Fischer M.G."/>
            <person name="Hackl T."/>
            <person name="Roman M."/>
        </authorList>
    </citation>
    <scope>NUCLEOTIDE SEQUENCE [LARGE SCALE GENOMIC DNA]</scope>
    <source>
        <strain evidence="1 3">BVI</strain>
        <strain evidence="2 4">Cflag</strain>
    </source>
</reference>
<dbReference type="InterPro" id="IPR046345">
    <property type="entry name" value="TraB_PrgY-like"/>
</dbReference>
<evidence type="ECO:0000313" key="3">
    <source>
        <dbReference type="Proteomes" id="UP000323011"/>
    </source>
</evidence>
<dbReference type="AlphaFoldDB" id="A0A5A8D0K2"/>
<dbReference type="Proteomes" id="UP000323011">
    <property type="component" value="Unassembled WGS sequence"/>
</dbReference>
<dbReference type="PANTHER" id="PTHR21530:SF7">
    <property type="entry name" value="TRAB DOMAIN-CONTAINING PROTEIN"/>
    <property type="match status" value="1"/>
</dbReference>
<dbReference type="Proteomes" id="UP000325113">
    <property type="component" value="Unassembled WGS sequence"/>
</dbReference>
<protein>
    <submittedName>
        <fullName evidence="2">Uncharacterized protein</fullName>
    </submittedName>
</protein>
<name>A0A5A8D0K2_CAFRO</name>
<evidence type="ECO:0000313" key="1">
    <source>
        <dbReference type="EMBL" id="KAA0156714.1"/>
    </source>
</evidence>